<dbReference type="Proteomes" id="UP001497457">
    <property type="component" value="Chromosome 6rd"/>
</dbReference>
<organism evidence="2 3">
    <name type="scientific">Urochloa decumbens</name>
    <dbReference type="NCBI Taxonomy" id="240449"/>
    <lineage>
        <taxon>Eukaryota</taxon>
        <taxon>Viridiplantae</taxon>
        <taxon>Streptophyta</taxon>
        <taxon>Embryophyta</taxon>
        <taxon>Tracheophyta</taxon>
        <taxon>Spermatophyta</taxon>
        <taxon>Magnoliopsida</taxon>
        <taxon>Liliopsida</taxon>
        <taxon>Poales</taxon>
        <taxon>Poaceae</taxon>
        <taxon>PACMAD clade</taxon>
        <taxon>Panicoideae</taxon>
        <taxon>Panicodae</taxon>
        <taxon>Paniceae</taxon>
        <taxon>Melinidinae</taxon>
        <taxon>Urochloa</taxon>
    </lineage>
</organism>
<evidence type="ECO:0000313" key="2">
    <source>
        <dbReference type="EMBL" id="CAL5077147.1"/>
    </source>
</evidence>
<reference evidence="2 3" key="2">
    <citation type="submission" date="2024-10" db="EMBL/GenBank/DDBJ databases">
        <authorList>
            <person name="Ryan C."/>
        </authorList>
    </citation>
    <scope>NUCLEOTIDE SEQUENCE [LARGE SCALE GENOMIC DNA]</scope>
</reference>
<accession>A0ABC9FKC9</accession>
<reference evidence="3" key="1">
    <citation type="submission" date="2024-06" db="EMBL/GenBank/DDBJ databases">
        <authorList>
            <person name="Ryan C."/>
        </authorList>
    </citation>
    <scope>NUCLEOTIDE SEQUENCE [LARGE SCALE GENOMIC DNA]</scope>
</reference>
<dbReference type="InterPro" id="IPR013181">
    <property type="entry name" value="DUF1719"/>
</dbReference>
<keyword evidence="3" id="KW-1185">Reference proteome</keyword>
<dbReference type="AlphaFoldDB" id="A0ABC9FKC9"/>
<protein>
    <submittedName>
        <fullName evidence="2">Uncharacterized protein</fullName>
    </submittedName>
</protein>
<name>A0ABC9FKC9_9POAL</name>
<dbReference type="EMBL" id="OZ075116">
    <property type="protein sequence ID" value="CAL5077147.1"/>
    <property type="molecule type" value="Genomic_DNA"/>
</dbReference>
<dbReference type="PANTHER" id="PTHR33377">
    <property type="entry name" value="OS10G0134700 PROTEIN-RELATED"/>
    <property type="match status" value="1"/>
</dbReference>
<dbReference type="Pfam" id="PF08224">
    <property type="entry name" value="DUF1719"/>
    <property type="match status" value="1"/>
</dbReference>
<evidence type="ECO:0000256" key="1">
    <source>
        <dbReference type="SAM" id="MobiDB-lite"/>
    </source>
</evidence>
<sequence length="494" mass="56905">MAEVVSSAVVQETVSQVLSGLVQRYNGREKLNANENLERLEMAHIKLQAALGISNTWMITDASLLRWRKKLKRAAQECGDTLHNSKERILEKEHVKQEVRNSAFPRRIAHATKSFIYSAFARNDEELSRSVVQRFEFFADGASEFLRFVEVGGTAHRHMPINSIIKHLLMGKELQYMIFRGNEYPSIILWFVPFITAENGIEASLKFIHKDGNSLKNNFFLGVMLQISESTDIVGIVVKSLQLFSPPFQPVVETIRKELSQLPTQDFSWVPYVDLWHRKQWDNLHRFSTQWFRPDPSCCKQHDQHKLRGISSRDMVGLPDVSLDSVIEVSLQCQASLPKCKSHMQHSQYLKARILFAPHGSPTDVLPSDKSSAISAIFGEEQRCMHTDITLEQLNAVMLPKAIDYFYRNTKATNYQMLWKSRHGTEYIEFEKGSMEMPTAQRTSRGARKRKQEQQHVLDIEHRNRMVAGFLNSWVAHAPVRLQGSILDWIQKEK</sequence>
<gene>
    <name evidence="2" type="ORF">URODEC1_LOCUS106525</name>
</gene>
<feature type="region of interest" description="Disordered" evidence="1">
    <location>
        <begin position="435"/>
        <end position="455"/>
    </location>
</feature>
<dbReference type="SMART" id="SM01157">
    <property type="entry name" value="DUF1719"/>
    <property type="match status" value="1"/>
</dbReference>
<dbReference type="PANTHER" id="PTHR33377:SF59">
    <property type="entry name" value="RX N-TERMINAL DOMAIN-CONTAINING PROTEIN"/>
    <property type="match status" value="1"/>
</dbReference>
<evidence type="ECO:0000313" key="3">
    <source>
        <dbReference type="Proteomes" id="UP001497457"/>
    </source>
</evidence>
<proteinExistence type="predicted"/>